<evidence type="ECO:0000313" key="2">
    <source>
        <dbReference type="EMBL" id="ACJ27468.1"/>
    </source>
</evidence>
<reference evidence="2 3" key="1">
    <citation type="journal article" date="2008" name="PLoS ONE">
        <title>Environmental adaptation: genomic analysis of the piezotolerant and psychrotolerant deep-sea iron reducing bacterium Shewanella piezotolerans WP3.</title>
        <authorList>
            <person name="Wang F."/>
            <person name="Wang J."/>
            <person name="Jian H."/>
            <person name="Zhang B."/>
            <person name="Li S."/>
            <person name="Wang F."/>
            <person name="Zeng X."/>
            <person name="Gao L."/>
            <person name="Bartlett D.H."/>
            <person name="Yu J."/>
            <person name="Hu S."/>
            <person name="Xiao X."/>
        </authorList>
    </citation>
    <scope>NUCLEOTIDE SEQUENCE [LARGE SCALE GENOMIC DNA]</scope>
    <source>
        <strain evidence="3">WP3 / JCM 13877</strain>
    </source>
</reference>
<dbReference type="InterPro" id="IPR012347">
    <property type="entry name" value="Ferritin-like"/>
</dbReference>
<organism evidence="2 3">
    <name type="scientific">Shewanella piezotolerans (strain WP3 / JCM 13877)</name>
    <dbReference type="NCBI Taxonomy" id="225849"/>
    <lineage>
        <taxon>Bacteria</taxon>
        <taxon>Pseudomonadati</taxon>
        <taxon>Pseudomonadota</taxon>
        <taxon>Gammaproteobacteria</taxon>
        <taxon>Alteromonadales</taxon>
        <taxon>Shewanellaceae</taxon>
        <taxon>Shewanella</taxon>
    </lineage>
</organism>
<proteinExistence type="predicted"/>
<keyword evidence="3" id="KW-1185">Reference proteome</keyword>
<sequence length="383" mass="43391">MSIKKFLGMRTQQELLTSHDIVHPKRVVNRNQWTIEALREHLQWAVDVELYTIPYYMSAMYSVIDQASEARRLVRSVVNQEMLHMQCAANIANAYGVDLHITAPHYGKEVPHLDFTENPNQPTKVFSPYSTQIGPMDVERINTMCIIECPGELSPATLNPSNDEYSSIGEIYNAIREGAAVLSECIIANNNQVAHFQSTYPEVSSLTVSKDCCEGLNQVNGLIDLIVDQGEGAAWPEESINREVPIEQRFEDYQQEQLPSEYQNHVDDIQPYWDHFQKFTYLRKQTLPETFPLNFGSPRGLQNQQILISHFGHFLQLMNIVFNPIYQQQLAEKNGISVEQVQHDAGAEFGTTMYKVGAAIAACWENGVVPVFSTSQSQTEQSS</sequence>
<dbReference type="Proteomes" id="UP000000753">
    <property type="component" value="Chromosome"/>
</dbReference>
<dbReference type="Gene3D" id="6.10.140.1530">
    <property type="match status" value="2"/>
</dbReference>
<name>B8CIJ2_SHEPW</name>
<dbReference type="STRING" id="225849.swp_0650"/>
<dbReference type="HOGENOM" id="CLU_820880_0_0_6"/>
<protein>
    <recommendedName>
        <fullName evidence="1">Iminophenyl-pyruvate dimer synthase domain-containing protein</fullName>
    </recommendedName>
</protein>
<feature type="domain" description="Iminophenyl-pyruvate dimer synthase" evidence="1">
    <location>
        <begin position="42"/>
        <end position="237"/>
    </location>
</feature>
<dbReference type="PANTHER" id="PTHR34400">
    <property type="match status" value="1"/>
</dbReference>
<dbReference type="eggNOG" id="COG1633">
    <property type="taxonomic scope" value="Bacteria"/>
</dbReference>
<evidence type="ECO:0000259" key="1">
    <source>
        <dbReference type="Pfam" id="PF12902"/>
    </source>
</evidence>
<dbReference type="Pfam" id="PF12902">
    <property type="entry name" value="Ferritin-like"/>
    <property type="match status" value="1"/>
</dbReference>
<dbReference type="EMBL" id="CP000472">
    <property type="protein sequence ID" value="ACJ27468.1"/>
    <property type="molecule type" value="Genomic_DNA"/>
</dbReference>
<dbReference type="KEGG" id="swp:swp_0650"/>
<evidence type="ECO:0000313" key="3">
    <source>
        <dbReference type="Proteomes" id="UP000000753"/>
    </source>
</evidence>
<dbReference type="InterPro" id="IPR026820">
    <property type="entry name" value="VioB/RebD_dom"/>
</dbReference>
<gene>
    <name evidence="2" type="ordered locus">swp_0650</name>
</gene>
<dbReference type="PANTHER" id="PTHR34400:SF4">
    <property type="entry name" value="MEMBRANE PROTEIN"/>
    <property type="match status" value="1"/>
</dbReference>
<accession>B8CIJ2</accession>
<dbReference type="Gene3D" id="1.20.1260.10">
    <property type="match status" value="1"/>
</dbReference>
<dbReference type="AlphaFoldDB" id="B8CIJ2"/>